<dbReference type="PANTHER" id="PTHR23513">
    <property type="entry name" value="INTEGRAL MEMBRANE EFFLUX PROTEIN-RELATED"/>
    <property type="match status" value="1"/>
</dbReference>
<evidence type="ECO:0000256" key="7">
    <source>
        <dbReference type="SAM" id="MobiDB-lite"/>
    </source>
</evidence>
<keyword evidence="2" id="KW-0813">Transport</keyword>
<comment type="subcellular location">
    <subcellularLocation>
        <location evidence="1">Cell membrane</location>
        <topology evidence="1">Multi-pass membrane protein</topology>
    </subcellularLocation>
</comment>
<feature type="transmembrane region" description="Helical" evidence="8">
    <location>
        <begin position="28"/>
        <end position="52"/>
    </location>
</feature>
<dbReference type="Gene3D" id="1.20.1250.20">
    <property type="entry name" value="MFS general substrate transporter like domains"/>
    <property type="match status" value="1"/>
</dbReference>
<dbReference type="InterPro" id="IPR036259">
    <property type="entry name" value="MFS_trans_sf"/>
</dbReference>
<dbReference type="EMBL" id="FPCJ01000001">
    <property type="protein sequence ID" value="SFV32472.1"/>
    <property type="molecule type" value="Genomic_DNA"/>
</dbReference>
<feature type="compositionally biased region" description="Low complexity" evidence="7">
    <location>
        <begin position="447"/>
        <end position="458"/>
    </location>
</feature>
<keyword evidence="3" id="KW-1003">Cell membrane</keyword>
<dbReference type="InterPro" id="IPR020846">
    <property type="entry name" value="MFS_dom"/>
</dbReference>
<feature type="transmembrane region" description="Helical" evidence="8">
    <location>
        <begin position="58"/>
        <end position="83"/>
    </location>
</feature>
<feature type="transmembrane region" description="Helical" evidence="8">
    <location>
        <begin position="365"/>
        <end position="384"/>
    </location>
</feature>
<keyword evidence="6 8" id="KW-0472">Membrane</keyword>
<evidence type="ECO:0000259" key="9">
    <source>
        <dbReference type="PROSITE" id="PS50850"/>
    </source>
</evidence>
<feature type="region of interest" description="Disordered" evidence="7">
    <location>
        <begin position="437"/>
        <end position="464"/>
    </location>
</feature>
<dbReference type="OrthoDB" id="9775268at2"/>
<dbReference type="GO" id="GO:0022857">
    <property type="term" value="F:transmembrane transporter activity"/>
    <property type="evidence" value="ECO:0007669"/>
    <property type="project" value="InterPro"/>
</dbReference>
<dbReference type="STRING" id="1393122.SAMN05660895_1357"/>
<keyword evidence="5 8" id="KW-1133">Transmembrane helix</keyword>
<feature type="domain" description="Major facilitator superfamily (MFS) profile" evidence="9">
    <location>
        <begin position="20"/>
        <end position="413"/>
    </location>
</feature>
<evidence type="ECO:0000256" key="5">
    <source>
        <dbReference type="ARBA" id="ARBA00022989"/>
    </source>
</evidence>
<accession>A0A1I7NCT5</accession>
<name>A0A1I7NCT5_9BACT</name>
<evidence type="ECO:0000256" key="2">
    <source>
        <dbReference type="ARBA" id="ARBA00022448"/>
    </source>
</evidence>
<proteinExistence type="predicted"/>
<evidence type="ECO:0000256" key="6">
    <source>
        <dbReference type="ARBA" id="ARBA00023136"/>
    </source>
</evidence>
<feature type="transmembrane region" description="Helical" evidence="8">
    <location>
        <begin position="241"/>
        <end position="259"/>
    </location>
</feature>
<evidence type="ECO:0000256" key="8">
    <source>
        <dbReference type="SAM" id="Phobius"/>
    </source>
</evidence>
<reference evidence="11" key="1">
    <citation type="submission" date="2016-10" db="EMBL/GenBank/DDBJ databases">
        <authorList>
            <person name="Varghese N."/>
            <person name="Submissions S."/>
        </authorList>
    </citation>
    <scope>NUCLEOTIDE SEQUENCE [LARGE SCALE GENOMIC DNA]</scope>
    <source>
        <strain evidence="11">DSM 14807</strain>
    </source>
</reference>
<dbReference type="Pfam" id="PF05977">
    <property type="entry name" value="MFS_3"/>
    <property type="match status" value="1"/>
</dbReference>
<sequence>MNLVHDIAVRLKWYWHGQQALRYRNYRLFIVGQSLSLVGTWIQRIAMMWLAYQITHSAGWLGIIGFCEQIPIFIIAPFAGVFADRWNKQKALARIESLAMFQAFLLGILTVLNQVNVWHLMGLSLFLGTVNAFEVPVRQSFVVEMVNRDKTALVNAIALNSTVFNLSRLIGPSVAGVLIATVGEAWCFFINALSYAVVVICVMLMHISLDHSRKSGEGAQIISQLKEGVRYVFHHEQMARLLGLLAIVSFVNASLRTLAPVFAKQVLHGGAGTFGLLMSASGVGAMTGALYLTNRKTLPTMLRIVSLTGMALAAGMMIFAISHVLWLSLACMAVTGFAQMLHTATTNTLLQVFTDDDKRGRVMSFYTVCLQGTMPFGSLVAGAIGDELSVSWAVGLMGIFCLLASLWLRHRPVHHELATEEKHVSANRQLTHSQALFSDPSHKSDSRAAASQQQSHSWFHSHKN</sequence>
<dbReference type="Proteomes" id="UP000199537">
    <property type="component" value="Unassembled WGS sequence"/>
</dbReference>
<gene>
    <name evidence="10" type="ORF">SAMN05660895_1357</name>
</gene>
<feature type="transmembrane region" description="Helical" evidence="8">
    <location>
        <begin position="95"/>
        <end position="112"/>
    </location>
</feature>
<dbReference type="RefSeq" id="WP_092459186.1">
    <property type="nucleotide sequence ID" value="NZ_FPCJ01000001.1"/>
</dbReference>
<organism evidence="10 11">
    <name type="scientific">Thermoflavifilum thermophilum</name>
    <dbReference type="NCBI Taxonomy" id="1393122"/>
    <lineage>
        <taxon>Bacteria</taxon>
        <taxon>Pseudomonadati</taxon>
        <taxon>Bacteroidota</taxon>
        <taxon>Chitinophagia</taxon>
        <taxon>Chitinophagales</taxon>
        <taxon>Chitinophagaceae</taxon>
        <taxon>Thermoflavifilum</taxon>
    </lineage>
</organism>
<feature type="transmembrane region" description="Helical" evidence="8">
    <location>
        <begin position="271"/>
        <end position="292"/>
    </location>
</feature>
<feature type="transmembrane region" description="Helical" evidence="8">
    <location>
        <begin position="157"/>
        <end position="182"/>
    </location>
</feature>
<keyword evidence="11" id="KW-1185">Reference proteome</keyword>
<dbReference type="InterPro" id="IPR010290">
    <property type="entry name" value="TM_effector"/>
</dbReference>
<evidence type="ECO:0000256" key="4">
    <source>
        <dbReference type="ARBA" id="ARBA00022692"/>
    </source>
</evidence>
<feature type="transmembrane region" description="Helical" evidence="8">
    <location>
        <begin position="304"/>
        <end position="326"/>
    </location>
</feature>
<feature type="transmembrane region" description="Helical" evidence="8">
    <location>
        <begin position="188"/>
        <end position="207"/>
    </location>
</feature>
<keyword evidence="4 8" id="KW-0812">Transmembrane</keyword>
<protein>
    <submittedName>
        <fullName evidence="10">Predicted arabinose efflux permease, MFS family</fullName>
    </submittedName>
</protein>
<dbReference type="CDD" id="cd06173">
    <property type="entry name" value="MFS_MefA_like"/>
    <property type="match status" value="1"/>
</dbReference>
<dbReference type="AlphaFoldDB" id="A0A1I7NCT5"/>
<dbReference type="SUPFAM" id="SSF103473">
    <property type="entry name" value="MFS general substrate transporter"/>
    <property type="match status" value="1"/>
</dbReference>
<evidence type="ECO:0000313" key="10">
    <source>
        <dbReference type="EMBL" id="SFV32472.1"/>
    </source>
</evidence>
<evidence type="ECO:0000313" key="11">
    <source>
        <dbReference type="Proteomes" id="UP000199537"/>
    </source>
</evidence>
<dbReference type="PROSITE" id="PS50850">
    <property type="entry name" value="MFS"/>
    <property type="match status" value="1"/>
</dbReference>
<evidence type="ECO:0000256" key="1">
    <source>
        <dbReference type="ARBA" id="ARBA00004651"/>
    </source>
</evidence>
<feature type="transmembrane region" description="Helical" evidence="8">
    <location>
        <begin position="390"/>
        <end position="408"/>
    </location>
</feature>
<dbReference type="PANTHER" id="PTHR23513:SF11">
    <property type="entry name" value="STAPHYLOFERRIN A TRANSPORTER"/>
    <property type="match status" value="1"/>
</dbReference>
<dbReference type="GO" id="GO:0005886">
    <property type="term" value="C:plasma membrane"/>
    <property type="evidence" value="ECO:0007669"/>
    <property type="project" value="UniProtKB-SubCell"/>
</dbReference>
<evidence type="ECO:0000256" key="3">
    <source>
        <dbReference type="ARBA" id="ARBA00022475"/>
    </source>
</evidence>